<proteinExistence type="predicted"/>
<organism evidence="1 2">
    <name type="scientific">Colletotrichum karsti</name>
    <dbReference type="NCBI Taxonomy" id="1095194"/>
    <lineage>
        <taxon>Eukaryota</taxon>
        <taxon>Fungi</taxon>
        <taxon>Dikarya</taxon>
        <taxon>Ascomycota</taxon>
        <taxon>Pezizomycotina</taxon>
        <taxon>Sordariomycetes</taxon>
        <taxon>Hypocreomycetidae</taxon>
        <taxon>Glomerellales</taxon>
        <taxon>Glomerellaceae</taxon>
        <taxon>Colletotrichum</taxon>
        <taxon>Colletotrichum boninense species complex</taxon>
    </lineage>
</organism>
<dbReference type="AlphaFoldDB" id="A0A9P6HXA4"/>
<dbReference type="EMBL" id="JAATWM020000034">
    <property type="protein sequence ID" value="KAF9872937.1"/>
    <property type="molecule type" value="Genomic_DNA"/>
</dbReference>
<keyword evidence="2" id="KW-1185">Reference proteome</keyword>
<dbReference type="Proteomes" id="UP000781932">
    <property type="component" value="Unassembled WGS sequence"/>
</dbReference>
<comment type="caution">
    <text evidence="1">The sequence shown here is derived from an EMBL/GenBank/DDBJ whole genome shotgun (WGS) entry which is preliminary data.</text>
</comment>
<evidence type="ECO:0000313" key="2">
    <source>
        <dbReference type="Proteomes" id="UP000781932"/>
    </source>
</evidence>
<dbReference type="GeneID" id="62165236"/>
<reference evidence="1" key="2">
    <citation type="submission" date="2020-11" db="EMBL/GenBank/DDBJ databases">
        <title>Whole genome sequencing of Colletotrichum sp.</title>
        <authorList>
            <person name="Li H."/>
        </authorList>
    </citation>
    <scope>NUCLEOTIDE SEQUENCE</scope>
    <source>
        <strain evidence="1">CkLH20</strain>
    </source>
</reference>
<name>A0A9P6HXA4_9PEZI</name>
<evidence type="ECO:0000313" key="1">
    <source>
        <dbReference type="EMBL" id="KAF9872937.1"/>
    </source>
</evidence>
<sequence length="686" mass="77467">MASPDQAMPKEWSEKMYKIREWFDGDENVRLAHIQTPPGCEKDARLIQSLQQMIAAKTSGQECDNHTTSYMLRSREEAQKVADCWSKQQDDSLPQITTYKGLRSVFPGRTLDCKHLLIIDVDETLGFNYARLAMELSELICDWSESAILRVAWISPNPIDQSLSKMVSVFLDADEVDIATFQLPQLDGKPTAGSFKWKVYRADYQRFLQEAATVISQDYGLQDDKASNTKSPFKRTRTGVYYDALGPTNLSHRPDPFHERLTKLAVKSFVVQGDEEPLATDTGAVVMLPAFSTSKSRLPDGVQHLVLCKERVVKRFDPMISRVVNAVGLASKSELNKQIQRALEDEGVSSNLTIHSQLSMEEIQHLGEHRVFEDQLLDAFILWALVQYPSLSTDRLATCFIRNRNGLHEALGNLTVLGCLERVVGTEAPIKVTYKLTELGRWTCRWSALTDYDVSCAILLGYCSDERISPVLRLAIVQIVAIVLRFQGTTAFFRLRWEAELTNGILAECRDVPVEAIRSSAIWMALAIYRLYLGYPKISQRQADSGNLTIDLAQCTNIHVTAESILLKLREGGLEPEIDPEQSLDMDLMGQLEYLMVKAWLHRVVYLDGPRSWSVLSKTPLMCDKDDVILDWDRMKGGFGLFFFTDREESIYKGRLLTTVPTATVVEAFQELGLKPNGPVQFGERV</sequence>
<reference evidence="1" key="1">
    <citation type="submission" date="2020-03" db="EMBL/GenBank/DDBJ databases">
        <authorList>
            <person name="He L."/>
        </authorList>
    </citation>
    <scope>NUCLEOTIDE SEQUENCE</scope>
    <source>
        <strain evidence="1">CkLH20</strain>
    </source>
</reference>
<protein>
    <submittedName>
        <fullName evidence="1">Uncharacterized protein</fullName>
    </submittedName>
</protein>
<accession>A0A9P6HXA4</accession>
<dbReference type="RefSeq" id="XP_038742398.1">
    <property type="nucleotide sequence ID" value="XM_038892162.1"/>
</dbReference>
<gene>
    <name evidence="1" type="ORF">CkaCkLH20_09447</name>
</gene>
<dbReference type="OrthoDB" id="4820237at2759"/>